<keyword evidence="2" id="KW-0472">Membrane</keyword>
<feature type="transmembrane region" description="Helical" evidence="2">
    <location>
        <begin position="185"/>
        <end position="208"/>
    </location>
</feature>
<dbReference type="AlphaFoldDB" id="A0A1V8T8M9"/>
<evidence type="ECO:0000256" key="1">
    <source>
        <dbReference type="SAM" id="MobiDB-lite"/>
    </source>
</evidence>
<feature type="transmembrane region" description="Helical" evidence="2">
    <location>
        <begin position="294"/>
        <end position="315"/>
    </location>
</feature>
<dbReference type="PANTHER" id="PTHR42024">
    <property type="entry name" value="AMINO ACID PERMEASE_ SLC12A DOMAIN-CONTAINING PROTEIN"/>
    <property type="match status" value="1"/>
</dbReference>
<evidence type="ECO:0000313" key="3">
    <source>
        <dbReference type="EMBL" id="OQO07601.1"/>
    </source>
</evidence>
<comment type="caution">
    <text evidence="3">The sequence shown here is derived from an EMBL/GenBank/DDBJ whole genome shotgun (WGS) entry which is preliminary data.</text>
</comment>
<feature type="compositionally biased region" description="Polar residues" evidence="1">
    <location>
        <begin position="56"/>
        <end position="66"/>
    </location>
</feature>
<feature type="transmembrane region" description="Helical" evidence="2">
    <location>
        <begin position="270"/>
        <end position="288"/>
    </location>
</feature>
<dbReference type="EMBL" id="NAJO01000014">
    <property type="protein sequence ID" value="OQO07601.1"/>
    <property type="molecule type" value="Genomic_DNA"/>
</dbReference>
<organism evidence="3 4">
    <name type="scientific">Cryoendolithus antarcticus</name>
    <dbReference type="NCBI Taxonomy" id="1507870"/>
    <lineage>
        <taxon>Eukaryota</taxon>
        <taxon>Fungi</taxon>
        <taxon>Dikarya</taxon>
        <taxon>Ascomycota</taxon>
        <taxon>Pezizomycotina</taxon>
        <taxon>Dothideomycetes</taxon>
        <taxon>Dothideomycetidae</taxon>
        <taxon>Cladosporiales</taxon>
        <taxon>Cladosporiaceae</taxon>
        <taxon>Cryoendolithus</taxon>
    </lineage>
</organism>
<keyword evidence="2" id="KW-0812">Transmembrane</keyword>
<proteinExistence type="predicted"/>
<feature type="compositionally biased region" description="Polar residues" evidence="1">
    <location>
        <begin position="109"/>
        <end position="127"/>
    </location>
</feature>
<feature type="region of interest" description="Disordered" evidence="1">
    <location>
        <begin position="1"/>
        <end position="172"/>
    </location>
</feature>
<evidence type="ECO:0000256" key="2">
    <source>
        <dbReference type="SAM" id="Phobius"/>
    </source>
</evidence>
<feature type="transmembrane region" description="Helical" evidence="2">
    <location>
        <begin position="220"/>
        <end position="243"/>
    </location>
</feature>
<feature type="transmembrane region" description="Helical" evidence="2">
    <location>
        <begin position="409"/>
        <end position="431"/>
    </location>
</feature>
<sequence>MEERPEEHNFDQRHDGPLQVDTAHNIPRRDSAPTTSFSPISPAGRDRSSIDALRSTGKSRVASQPDASAPGAAEFGQPRRSTTGKSKTGARPSVDFDRRYDGPYGRPSLTMTRQRSSQNAMSPTSTHRPSEPNALPVSGTDGEHGEDHEMDRIPPPRSEETSVAEPAFEPEPPPLNYTLRTRKFAIAWFWTIVVFDSAVMPLALYYGLWYGLHEQTPSRMSANTVFSIVTAAIGGLSIFEYFVRFWRLWKKNSTCRVIGARRMYLDSFHWNYTLAWLVVMIELIVGSVQEDPPIRLLAMPCPTMLYVFGTELLILDTMRYFSLPAPFRLSSVPKGAQVRPGIYSIIEDVVAVDGSGGTDFREALNKRYEASHIFRAMLRRLGLFWSLGAQGFAVVCTILVFTLQKDGAYAVGWAAPFIWAGVWTLLTIWYVKKMLKVEAEAWAQELAEKTRAV</sequence>
<dbReference type="Proteomes" id="UP000192596">
    <property type="component" value="Unassembled WGS sequence"/>
</dbReference>
<feature type="compositionally biased region" description="Basic and acidic residues" evidence="1">
    <location>
        <begin position="1"/>
        <end position="16"/>
    </location>
</feature>
<name>A0A1V8T8M9_9PEZI</name>
<feature type="compositionally biased region" description="Basic and acidic residues" evidence="1">
    <location>
        <begin position="141"/>
        <end position="160"/>
    </location>
</feature>
<dbReference type="PANTHER" id="PTHR42024:SF1">
    <property type="entry name" value="AMINO ACID PERMEASE_ SLC12A DOMAIN-CONTAINING PROTEIN"/>
    <property type="match status" value="1"/>
</dbReference>
<keyword evidence="2" id="KW-1133">Transmembrane helix</keyword>
<keyword evidence="4" id="KW-1185">Reference proteome</keyword>
<feature type="transmembrane region" description="Helical" evidence="2">
    <location>
        <begin position="381"/>
        <end position="403"/>
    </location>
</feature>
<gene>
    <name evidence="3" type="ORF">B0A48_07298</name>
</gene>
<dbReference type="STRING" id="1507870.A0A1V8T8M9"/>
<accession>A0A1V8T8M9</accession>
<dbReference type="OrthoDB" id="4838853at2759"/>
<reference evidence="4" key="1">
    <citation type="submission" date="2017-03" db="EMBL/GenBank/DDBJ databases">
        <title>Genomes of endolithic fungi from Antarctica.</title>
        <authorList>
            <person name="Coleine C."/>
            <person name="Masonjones S."/>
            <person name="Stajich J.E."/>
        </authorList>
    </citation>
    <scope>NUCLEOTIDE SEQUENCE [LARGE SCALE GENOMIC DNA]</scope>
    <source>
        <strain evidence="4">CCFEE 5527</strain>
    </source>
</reference>
<evidence type="ECO:0000313" key="4">
    <source>
        <dbReference type="Proteomes" id="UP000192596"/>
    </source>
</evidence>
<dbReference type="InParanoid" id="A0A1V8T8M9"/>
<protein>
    <submittedName>
        <fullName evidence="3">Uncharacterized protein</fullName>
    </submittedName>
</protein>